<dbReference type="Pfam" id="PF00005">
    <property type="entry name" value="ABC_tran"/>
    <property type="match status" value="1"/>
</dbReference>
<dbReference type="Gene3D" id="1.20.1560.10">
    <property type="entry name" value="ABC transporter type 1, transmembrane domain"/>
    <property type="match status" value="1"/>
</dbReference>
<accession>A0A918GD75</accession>
<evidence type="ECO:0000256" key="4">
    <source>
        <dbReference type="ARBA" id="ARBA00022519"/>
    </source>
</evidence>
<dbReference type="GO" id="GO:0140359">
    <property type="term" value="F:ABC-type transporter activity"/>
    <property type="evidence" value="ECO:0007669"/>
    <property type="project" value="InterPro"/>
</dbReference>
<dbReference type="PANTHER" id="PTHR24221:SF654">
    <property type="entry name" value="ATP-BINDING CASSETTE SUB-FAMILY B MEMBER 6"/>
    <property type="match status" value="1"/>
</dbReference>
<reference evidence="14" key="1">
    <citation type="journal article" date="2014" name="Int. J. Syst. Evol. Microbiol.">
        <title>Complete genome sequence of Corynebacterium casei LMG S-19264T (=DSM 44701T), isolated from a smear-ripened cheese.</title>
        <authorList>
            <consortium name="US DOE Joint Genome Institute (JGI-PGF)"/>
            <person name="Walter F."/>
            <person name="Albersmeier A."/>
            <person name="Kalinowski J."/>
            <person name="Ruckert C."/>
        </authorList>
    </citation>
    <scope>NUCLEOTIDE SEQUENCE</scope>
    <source>
        <strain evidence="14">JCM 3276</strain>
    </source>
</reference>
<dbReference type="GO" id="GO:0005524">
    <property type="term" value="F:ATP binding"/>
    <property type="evidence" value="ECO:0007669"/>
    <property type="project" value="UniProtKB-KW"/>
</dbReference>
<evidence type="ECO:0000259" key="13">
    <source>
        <dbReference type="PROSITE" id="PS50929"/>
    </source>
</evidence>
<name>A0A918GD75_9PSEU</name>
<comment type="caution">
    <text evidence="14">The sequence shown here is derived from an EMBL/GenBank/DDBJ whole genome shotgun (WGS) entry which is preliminary data.</text>
</comment>
<dbReference type="InterPro" id="IPR039421">
    <property type="entry name" value="Type_1_exporter"/>
</dbReference>
<comment type="subcellular location">
    <subcellularLocation>
        <location evidence="1">Cell inner membrane</location>
        <topology evidence="1">Multi-pass membrane protein</topology>
    </subcellularLocation>
</comment>
<keyword evidence="2" id="KW-0813">Transport</keyword>
<dbReference type="InterPro" id="IPR003439">
    <property type="entry name" value="ABC_transporter-like_ATP-bd"/>
</dbReference>
<feature type="transmembrane region" description="Helical" evidence="11">
    <location>
        <begin position="54"/>
        <end position="83"/>
    </location>
</feature>
<comment type="similarity">
    <text evidence="10">Belongs to the ABC transporter superfamily. Siderophore-Fe(3+) uptake transporter (SIUT) (TC 3.A.1.21) family.</text>
</comment>
<evidence type="ECO:0000313" key="15">
    <source>
        <dbReference type="Proteomes" id="UP000660680"/>
    </source>
</evidence>
<keyword evidence="3" id="KW-1003">Cell membrane</keyword>
<dbReference type="PANTHER" id="PTHR24221">
    <property type="entry name" value="ATP-BINDING CASSETTE SUB-FAMILY B"/>
    <property type="match status" value="1"/>
</dbReference>
<dbReference type="SMART" id="SM00382">
    <property type="entry name" value="AAA"/>
    <property type="match status" value="1"/>
</dbReference>
<dbReference type="GO" id="GO:0005886">
    <property type="term" value="C:plasma membrane"/>
    <property type="evidence" value="ECO:0007669"/>
    <property type="project" value="UniProtKB-SubCell"/>
</dbReference>
<protein>
    <submittedName>
        <fullName evidence="14">ABC transporter ATP-binding protein</fullName>
    </submittedName>
</protein>
<reference evidence="14" key="2">
    <citation type="submission" date="2020-09" db="EMBL/GenBank/DDBJ databases">
        <authorList>
            <person name="Sun Q."/>
            <person name="Ohkuma M."/>
        </authorList>
    </citation>
    <scope>NUCLEOTIDE SEQUENCE</scope>
    <source>
        <strain evidence="14">JCM 3276</strain>
    </source>
</reference>
<keyword evidence="8 11" id="KW-1133">Transmembrane helix</keyword>
<dbReference type="Pfam" id="PF00664">
    <property type="entry name" value="ABC_membrane"/>
    <property type="match status" value="1"/>
</dbReference>
<dbReference type="InterPro" id="IPR027417">
    <property type="entry name" value="P-loop_NTPase"/>
</dbReference>
<organism evidence="14 15">
    <name type="scientific">Actinokineospora fastidiosa</name>
    <dbReference type="NCBI Taxonomy" id="1816"/>
    <lineage>
        <taxon>Bacteria</taxon>
        <taxon>Bacillati</taxon>
        <taxon>Actinomycetota</taxon>
        <taxon>Actinomycetes</taxon>
        <taxon>Pseudonocardiales</taxon>
        <taxon>Pseudonocardiaceae</taxon>
        <taxon>Actinokineospora</taxon>
    </lineage>
</organism>
<feature type="domain" description="ABC transporter" evidence="12">
    <location>
        <begin position="327"/>
        <end position="560"/>
    </location>
</feature>
<evidence type="ECO:0000256" key="8">
    <source>
        <dbReference type="ARBA" id="ARBA00022989"/>
    </source>
</evidence>
<dbReference type="EMBL" id="BMRB01000002">
    <property type="protein sequence ID" value="GGS29442.1"/>
    <property type="molecule type" value="Genomic_DNA"/>
</dbReference>
<evidence type="ECO:0000256" key="7">
    <source>
        <dbReference type="ARBA" id="ARBA00022840"/>
    </source>
</evidence>
<evidence type="ECO:0000259" key="12">
    <source>
        <dbReference type="PROSITE" id="PS50893"/>
    </source>
</evidence>
<evidence type="ECO:0000256" key="10">
    <source>
        <dbReference type="ARBA" id="ARBA00023455"/>
    </source>
</evidence>
<gene>
    <name evidence="14" type="ORF">GCM10010171_23420</name>
</gene>
<feature type="domain" description="ABC transmembrane type-1" evidence="13">
    <location>
        <begin position="20"/>
        <end position="294"/>
    </location>
</feature>
<dbReference type="InterPro" id="IPR011527">
    <property type="entry name" value="ABC1_TM_dom"/>
</dbReference>
<dbReference type="FunFam" id="3.40.50.300:FF:000221">
    <property type="entry name" value="Multidrug ABC transporter ATP-binding protein"/>
    <property type="match status" value="1"/>
</dbReference>
<evidence type="ECO:0000256" key="3">
    <source>
        <dbReference type="ARBA" id="ARBA00022475"/>
    </source>
</evidence>
<keyword evidence="5 11" id="KW-0812">Transmembrane</keyword>
<dbReference type="PROSITE" id="PS50893">
    <property type="entry name" value="ABC_TRANSPORTER_2"/>
    <property type="match status" value="1"/>
</dbReference>
<dbReference type="GO" id="GO:0016887">
    <property type="term" value="F:ATP hydrolysis activity"/>
    <property type="evidence" value="ECO:0007669"/>
    <property type="project" value="InterPro"/>
</dbReference>
<dbReference type="Gene3D" id="3.40.50.300">
    <property type="entry name" value="P-loop containing nucleotide triphosphate hydrolases"/>
    <property type="match status" value="1"/>
</dbReference>
<feature type="transmembrane region" description="Helical" evidence="11">
    <location>
        <begin position="20"/>
        <end position="42"/>
    </location>
</feature>
<keyword evidence="15" id="KW-1185">Reference proteome</keyword>
<dbReference type="InterPro" id="IPR003593">
    <property type="entry name" value="AAA+_ATPase"/>
</dbReference>
<keyword evidence="4" id="KW-0997">Cell inner membrane</keyword>
<dbReference type="InterPro" id="IPR017871">
    <property type="entry name" value="ABC_transporter-like_CS"/>
</dbReference>
<dbReference type="Proteomes" id="UP000660680">
    <property type="component" value="Unassembled WGS sequence"/>
</dbReference>
<dbReference type="GO" id="GO:0034040">
    <property type="term" value="F:ATPase-coupled lipid transmembrane transporter activity"/>
    <property type="evidence" value="ECO:0007669"/>
    <property type="project" value="TreeGrafter"/>
</dbReference>
<feature type="transmembrane region" description="Helical" evidence="11">
    <location>
        <begin position="231"/>
        <end position="252"/>
    </location>
</feature>
<keyword evidence="7 14" id="KW-0067">ATP-binding</keyword>
<feature type="transmembrane region" description="Helical" evidence="11">
    <location>
        <begin position="131"/>
        <end position="152"/>
    </location>
</feature>
<evidence type="ECO:0000256" key="1">
    <source>
        <dbReference type="ARBA" id="ARBA00004429"/>
    </source>
</evidence>
<evidence type="ECO:0000256" key="2">
    <source>
        <dbReference type="ARBA" id="ARBA00022448"/>
    </source>
</evidence>
<keyword evidence="6" id="KW-0547">Nucleotide-binding</keyword>
<evidence type="ECO:0000256" key="11">
    <source>
        <dbReference type="SAM" id="Phobius"/>
    </source>
</evidence>
<keyword evidence="9 11" id="KW-0472">Membrane</keyword>
<dbReference type="PROSITE" id="PS00211">
    <property type="entry name" value="ABC_TRANSPORTER_1"/>
    <property type="match status" value="1"/>
</dbReference>
<dbReference type="SUPFAM" id="SSF90123">
    <property type="entry name" value="ABC transporter transmembrane region"/>
    <property type="match status" value="1"/>
</dbReference>
<proteinExistence type="inferred from homology"/>
<dbReference type="InterPro" id="IPR036640">
    <property type="entry name" value="ABC1_TM_sf"/>
</dbReference>
<evidence type="ECO:0000313" key="14">
    <source>
        <dbReference type="EMBL" id="GGS29442.1"/>
    </source>
</evidence>
<dbReference type="AlphaFoldDB" id="A0A918GD75"/>
<dbReference type="RefSeq" id="WP_189210443.1">
    <property type="nucleotide sequence ID" value="NZ_BMRB01000002.1"/>
</dbReference>
<evidence type="ECO:0000256" key="5">
    <source>
        <dbReference type="ARBA" id="ARBA00022692"/>
    </source>
</evidence>
<dbReference type="SUPFAM" id="SSF52540">
    <property type="entry name" value="P-loop containing nucleoside triphosphate hydrolases"/>
    <property type="match status" value="1"/>
</dbReference>
<evidence type="ECO:0000256" key="6">
    <source>
        <dbReference type="ARBA" id="ARBA00022741"/>
    </source>
</evidence>
<sequence length="574" mass="60386">MIRLLGGIVPGPSRGRFRRLVAGSVAASVAGGLAYVVLVPLLRALFAEDMTTAWLWAGVLAAACAAYSVLTVWTTGVGVALGIDLLRETHRRIGDHTAALPLAWFGPERTGALGRMAGRGAMDVAMVPARLVRPLVSAVVTPLTLVVAMVLFDWRMGVALLVCVPVVAGGARALAAMVGRGEAAEHAATAAACDRVVEFARHQAVLRSAGRTADSTERALREQHAARRRSLFGGSVGAAVFLLVLQLALTAILAWGTYLALGGGLRVVELIALLVLAARSVDPLVQAGELSAVLRVATEAVRRMTDLLTTPTLPEPARPAAPADASIEFDHVTFGYDGTPVLRDVSFTVPAGTTTAIVGASGAGKTTVTRLVARFADPDDGAVRIGGRDLRELGTAVVLDHVSVVFQQVYLFDDTLWENIRVGRPDADDAEIERAARMARVDEIVRRLPRGWDTPVGEGGAALSGGERQRVSIARALLKDAPVVLLDEATAALDAENEAAVRDALDALGRDRTVLVVAHRLATIAAADQILVMGSGTVVERGAHDDLLAAGGAYARLWASRERAEGWRLTRPAR</sequence>
<evidence type="ECO:0000256" key="9">
    <source>
        <dbReference type="ARBA" id="ARBA00023136"/>
    </source>
</evidence>
<dbReference type="PROSITE" id="PS50929">
    <property type="entry name" value="ABC_TM1F"/>
    <property type="match status" value="1"/>
</dbReference>
<feature type="transmembrane region" description="Helical" evidence="11">
    <location>
        <begin position="158"/>
        <end position="178"/>
    </location>
</feature>